<organism evidence="4 5">
    <name type="scientific">Bradyrhizobium lablabi</name>
    <dbReference type="NCBI Taxonomy" id="722472"/>
    <lineage>
        <taxon>Bacteria</taxon>
        <taxon>Pseudomonadati</taxon>
        <taxon>Pseudomonadota</taxon>
        <taxon>Alphaproteobacteria</taxon>
        <taxon>Hyphomicrobiales</taxon>
        <taxon>Nitrobacteraceae</taxon>
        <taxon>Bradyrhizobium</taxon>
    </lineage>
</organism>
<dbReference type="PROSITE" id="PS50977">
    <property type="entry name" value="HTH_TETR_2"/>
    <property type="match status" value="1"/>
</dbReference>
<evidence type="ECO:0000313" key="4">
    <source>
        <dbReference type="EMBL" id="SHK69103.1"/>
    </source>
</evidence>
<name>A0A1M6UIX8_9BRAD</name>
<dbReference type="EMBL" id="LT670844">
    <property type="protein sequence ID" value="SHK69103.1"/>
    <property type="molecule type" value="Genomic_DNA"/>
</dbReference>
<sequence>MSDQLSAKDWLDQGLKTLARSGFTALKAERLAKAMGVSRGSFYWHFADIGAFHSAILKHWREVAAEQIIANLEAVSDQDNALVVLLRQAFGGRLTLEKAVRSWATHDPKARVAVQAIDRRRLSYVERLLRASGLAPDVARARAQIFYWAFLGFALSDKPLPRARQAAVLDELTKMALR</sequence>
<proteinExistence type="predicted"/>
<gene>
    <name evidence="4" type="ORF">SAMN05444159_3925</name>
</gene>
<reference evidence="4 5" key="1">
    <citation type="submission" date="2016-11" db="EMBL/GenBank/DDBJ databases">
        <authorList>
            <person name="Jaros S."/>
            <person name="Januszkiewicz K."/>
            <person name="Wedrychowicz H."/>
        </authorList>
    </citation>
    <scope>NUCLEOTIDE SEQUENCE [LARGE SCALE GENOMIC DNA]</scope>
    <source>
        <strain evidence="4 5">GAS499</strain>
    </source>
</reference>
<dbReference type="SUPFAM" id="SSF46689">
    <property type="entry name" value="Homeodomain-like"/>
    <property type="match status" value="1"/>
</dbReference>
<dbReference type="InterPro" id="IPR009057">
    <property type="entry name" value="Homeodomain-like_sf"/>
</dbReference>
<keyword evidence="1 2" id="KW-0238">DNA-binding</keyword>
<dbReference type="GO" id="GO:0003677">
    <property type="term" value="F:DNA binding"/>
    <property type="evidence" value="ECO:0007669"/>
    <property type="project" value="UniProtKB-UniRule"/>
</dbReference>
<evidence type="ECO:0000313" key="5">
    <source>
        <dbReference type="Proteomes" id="UP000189935"/>
    </source>
</evidence>
<evidence type="ECO:0000256" key="1">
    <source>
        <dbReference type="ARBA" id="ARBA00023125"/>
    </source>
</evidence>
<dbReference type="Proteomes" id="UP000189935">
    <property type="component" value="Chromosome I"/>
</dbReference>
<dbReference type="RefSeq" id="WP_079540524.1">
    <property type="nucleotide sequence ID" value="NZ_LT670844.1"/>
</dbReference>
<accession>A0A1M6UIX8</accession>
<feature type="domain" description="HTH tetR-type" evidence="3">
    <location>
        <begin position="4"/>
        <end position="64"/>
    </location>
</feature>
<evidence type="ECO:0000256" key="2">
    <source>
        <dbReference type="PROSITE-ProRule" id="PRU00335"/>
    </source>
</evidence>
<evidence type="ECO:0000259" key="3">
    <source>
        <dbReference type="PROSITE" id="PS50977"/>
    </source>
</evidence>
<dbReference type="InterPro" id="IPR001647">
    <property type="entry name" value="HTH_TetR"/>
</dbReference>
<dbReference type="OrthoDB" id="3218408at2"/>
<dbReference type="Pfam" id="PF00440">
    <property type="entry name" value="TetR_N"/>
    <property type="match status" value="1"/>
</dbReference>
<dbReference type="AlphaFoldDB" id="A0A1M6UIX8"/>
<dbReference type="Gene3D" id="1.10.357.10">
    <property type="entry name" value="Tetracycline Repressor, domain 2"/>
    <property type="match status" value="1"/>
</dbReference>
<protein>
    <submittedName>
        <fullName evidence="4">Transcriptional regulator, TetR family</fullName>
    </submittedName>
</protein>
<feature type="DNA-binding region" description="H-T-H motif" evidence="2">
    <location>
        <begin position="27"/>
        <end position="46"/>
    </location>
</feature>